<keyword evidence="11 17" id="KW-1015">Disulfide bond</keyword>
<evidence type="ECO:0000256" key="16">
    <source>
        <dbReference type="ARBA" id="ARBA00067155"/>
    </source>
</evidence>
<evidence type="ECO:0000259" key="19">
    <source>
        <dbReference type="PROSITE" id="PS50026"/>
    </source>
</evidence>
<evidence type="ECO:0000256" key="4">
    <source>
        <dbReference type="ARBA" id="ARBA00022525"/>
    </source>
</evidence>
<comment type="caution">
    <text evidence="17">Lacks conserved residue(s) required for the propagation of feature annotation.</text>
</comment>
<keyword evidence="4" id="KW-0964">Secreted</keyword>
<comment type="subunit">
    <text evidence="15">Monomer. Interacts with EGFR and ERBB4.</text>
</comment>
<dbReference type="PANTHER" id="PTHR10740">
    <property type="entry name" value="TRANSFORMING GROWTH FACTOR ALPHA"/>
    <property type="match status" value="1"/>
</dbReference>
<dbReference type="GO" id="GO:0007173">
    <property type="term" value="P:epidermal growth factor receptor signaling pathway"/>
    <property type="evidence" value="ECO:0007669"/>
    <property type="project" value="UniProtKB-ARBA"/>
</dbReference>
<dbReference type="PRINTS" id="PR00009">
    <property type="entry name" value="EGFTGF"/>
</dbReference>
<evidence type="ECO:0000313" key="21">
    <source>
        <dbReference type="Proteomes" id="UP000770717"/>
    </source>
</evidence>
<keyword evidence="13" id="KW-0497">Mitogen</keyword>
<feature type="disulfide bond" evidence="17">
    <location>
        <begin position="126"/>
        <end position="135"/>
    </location>
</feature>
<evidence type="ECO:0000313" key="20">
    <source>
        <dbReference type="EMBL" id="KAG9480388.1"/>
    </source>
</evidence>
<evidence type="ECO:0000256" key="7">
    <source>
        <dbReference type="ARBA" id="ARBA00022729"/>
    </source>
</evidence>
<sequence length="206" mass="23012">MEVALQVTPLCVLPVCHKQSGRRTVDASARRAPLTPHVPGLMDSSVLLPLLLGLFVFPWPNSGGNSTAQPETRSLPCREYTGNCSGISETAKWRGHFSRCPKSYRHYCVKGKCRFVTVLKEPSCVCEQGYTGSRCERLDLFYLKEDRGQLVVIGLIIVMVALIIVIISICICSHHCRKAHRRKMKAKELESLSNDPLGKMEETHFA</sequence>
<dbReference type="PROSITE" id="PS01186">
    <property type="entry name" value="EGF_2"/>
    <property type="match status" value="1"/>
</dbReference>
<keyword evidence="5 17" id="KW-0245">EGF-like domain</keyword>
<keyword evidence="10 18" id="KW-0472">Membrane</keyword>
<evidence type="ECO:0000256" key="9">
    <source>
        <dbReference type="ARBA" id="ARBA00023030"/>
    </source>
</evidence>
<dbReference type="GO" id="GO:0051781">
    <property type="term" value="P:positive regulation of cell division"/>
    <property type="evidence" value="ECO:0007669"/>
    <property type="project" value="UniProtKB-KW"/>
</dbReference>
<protein>
    <recommendedName>
        <fullName evidence="16">Probetacellulin</fullName>
    </recommendedName>
</protein>
<keyword evidence="9" id="KW-0339">Growth factor</keyword>
<name>A0A8J6F457_ELECQ</name>
<accession>A0A8J6F457</accession>
<dbReference type="GO" id="GO:0005615">
    <property type="term" value="C:extracellular space"/>
    <property type="evidence" value="ECO:0007669"/>
    <property type="project" value="TreeGrafter"/>
</dbReference>
<feature type="domain" description="EGF-like" evidence="19">
    <location>
        <begin position="96"/>
        <end position="136"/>
    </location>
</feature>
<keyword evidence="3" id="KW-1003">Cell membrane</keyword>
<dbReference type="Gene3D" id="2.10.25.10">
    <property type="entry name" value="Laminin"/>
    <property type="match status" value="1"/>
</dbReference>
<comment type="subcellular location">
    <subcellularLocation>
        <location evidence="2">Cell membrane</location>
        <topology evidence="2">Single-pass type I membrane protein</topology>
    </subcellularLocation>
    <subcellularLocation>
        <location evidence="1">Secreted</location>
        <location evidence="1">Extracellular space</location>
    </subcellularLocation>
</comment>
<evidence type="ECO:0000256" key="13">
    <source>
        <dbReference type="ARBA" id="ARBA00023246"/>
    </source>
</evidence>
<feature type="transmembrane region" description="Helical" evidence="18">
    <location>
        <begin position="150"/>
        <end position="174"/>
    </location>
</feature>
<organism evidence="20 21">
    <name type="scientific">Eleutherodactylus coqui</name>
    <name type="common">Puerto Rican coqui</name>
    <dbReference type="NCBI Taxonomy" id="57060"/>
    <lineage>
        <taxon>Eukaryota</taxon>
        <taxon>Metazoa</taxon>
        <taxon>Chordata</taxon>
        <taxon>Craniata</taxon>
        <taxon>Vertebrata</taxon>
        <taxon>Euteleostomi</taxon>
        <taxon>Amphibia</taxon>
        <taxon>Batrachia</taxon>
        <taxon>Anura</taxon>
        <taxon>Neobatrachia</taxon>
        <taxon>Hyloidea</taxon>
        <taxon>Eleutherodactylidae</taxon>
        <taxon>Eleutherodactylinae</taxon>
        <taxon>Eleutherodactylus</taxon>
        <taxon>Eleutherodactylus</taxon>
    </lineage>
</organism>
<evidence type="ECO:0000256" key="10">
    <source>
        <dbReference type="ARBA" id="ARBA00023136"/>
    </source>
</evidence>
<evidence type="ECO:0000256" key="8">
    <source>
        <dbReference type="ARBA" id="ARBA00022989"/>
    </source>
</evidence>
<dbReference type="OrthoDB" id="6233064at2759"/>
<comment type="function">
    <text evidence="14">Growth factor that binds to EGFR, ERBB4 and other EGF receptor family members. Potent mitogen for retinal pigment epithelial cells and vascular smooth muscle cells.</text>
</comment>
<dbReference type="SUPFAM" id="SSF57196">
    <property type="entry name" value="EGF/Laminin"/>
    <property type="match status" value="1"/>
</dbReference>
<evidence type="ECO:0000256" key="11">
    <source>
        <dbReference type="ARBA" id="ARBA00023157"/>
    </source>
</evidence>
<keyword evidence="12" id="KW-0325">Glycoprotein</keyword>
<dbReference type="EMBL" id="WNTK01000007">
    <property type="protein sequence ID" value="KAG9480388.1"/>
    <property type="molecule type" value="Genomic_DNA"/>
</dbReference>
<dbReference type="GO" id="GO:0008284">
    <property type="term" value="P:positive regulation of cell population proliferation"/>
    <property type="evidence" value="ECO:0007669"/>
    <property type="project" value="TreeGrafter"/>
</dbReference>
<evidence type="ECO:0000256" key="17">
    <source>
        <dbReference type="PROSITE-ProRule" id="PRU00076"/>
    </source>
</evidence>
<gene>
    <name evidence="20" type="ORF">GDO78_012063</name>
</gene>
<comment type="caution">
    <text evidence="20">The sequence shown here is derived from an EMBL/GenBank/DDBJ whole genome shotgun (WGS) entry which is preliminary data.</text>
</comment>
<dbReference type="PROSITE" id="PS50026">
    <property type="entry name" value="EGF_3"/>
    <property type="match status" value="1"/>
</dbReference>
<dbReference type="InterPro" id="IPR000742">
    <property type="entry name" value="EGF"/>
</dbReference>
<evidence type="ECO:0000256" key="2">
    <source>
        <dbReference type="ARBA" id="ARBA00004251"/>
    </source>
</evidence>
<dbReference type="GO" id="GO:0045840">
    <property type="term" value="P:positive regulation of mitotic nuclear division"/>
    <property type="evidence" value="ECO:0007669"/>
    <property type="project" value="TreeGrafter"/>
</dbReference>
<dbReference type="AlphaFoldDB" id="A0A8J6F457"/>
<dbReference type="GO" id="GO:0005154">
    <property type="term" value="F:epidermal growth factor receptor binding"/>
    <property type="evidence" value="ECO:0007669"/>
    <property type="project" value="TreeGrafter"/>
</dbReference>
<keyword evidence="7" id="KW-0732">Signal</keyword>
<evidence type="ECO:0000256" key="18">
    <source>
        <dbReference type="SAM" id="Phobius"/>
    </source>
</evidence>
<keyword evidence="8 18" id="KW-1133">Transmembrane helix</keyword>
<evidence type="ECO:0000256" key="15">
    <source>
        <dbReference type="ARBA" id="ARBA00061748"/>
    </source>
</evidence>
<dbReference type="PROSITE" id="PS00022">
    <property type="entry name" value="EGF_1"/>
    <property type="match status" value="1"/>
</dbReference>
<dbReference type="GO" id="GO:0005886">
    <property type="term" value="C:plasma membrane"/>
    <property type="evidence" value="ECO:0007669"/>
    <property type="project" value="UniProtKB-SubCell"/>
</dbReference>
<keyword evidence="6 18" id="KW-0812">Transmembrane</keyword>
<evidence type="ECO:0000256" key="1">
    <source>
        <dbReference type="ARBA" id="ARBA00004239"/>
    </source>
</evidence>
<dbReference type="PANTHER" id="PTHR10740:SF3">
    <property type="entry name" value="PROBETACELLULIN"/>
    <property type="match status" value="1"/>
</dbReference>
<dbReference type="FunFam" id="2.10.25.10:FF:000342">
    <property type="entry name" value="Betacellulin preproprotein"/>
    <property type="match status" value="1"/>
</dbReference>
<dbReference type="GO" id="GO:0030297">
    <property type="term" value="F:transmembrane receptor protein tyrosine kinase activator activity"/>
    <property type="evidence" value="ECO:0007669"/>
    <property type="project" value="UniProtKB-ARBA"/>
</dbReference>
<dbReference type="GO" id="GO:0008083">
    <property type="term" value="F:growth factor activity"/>
    <property type="evidence" value="ECO:0007669"/>
    <property type="project" value="UniProtKB-KW"/>
</dbReference>
<evidence type="ECO:0000256" key="3">
    <source>
        <dbReference type="ARBA" id="ARBA00022475"/>
    </source>
</evidence>
<proteinExistence type="predicted"/>
<evidence type="ECO:0000256" key="12">
    <source>
        <dbReference type="ARBA" id="ARBA00023180"/>
    </source>
</evidence>
<dbReference type="Proteomes" id="UP000770717">
    <property type="component" value="Unassembled WGS sequence"/>
</dbReference>
<reference evidence="20" key="1">
    <citation type="thesis" date="2020" institute="ProQuest LLC" country="789 East Eisenhower Parkway, Ann Arbor, MI, USA">
        <title>Comparative Genomics and Chromosome Evolution.</title>
        <authorList>
            <person name="Mudd A.B."/>
        </authorList>
    </citation>
    <scope>NUCLEOTIDE SEQUENCE</scope>
    <source>
        <strain evidence="20">HN-11 Male</strain>
        <tissue evidence="20">Kidney and liver</tissue>
    </source>
</reference>
<evidence type="ECO:0000256" key="14">
    <source>
        <dbReference type="ARBA" id="ARBA00059223"/>
    </source>
</evidence>
<evidence type="ECO:0000256" key="5">
    <source>
        <dbReference type="ARBA" id="ARBA00022536"/>
    </source>
</evidence>
<evidence type="ECO:0000256" key="6">
    <source>
        <dbReference type="ARBA" id="ARBA00022692"/>
    </source>
</evidence>
<keyword evidence="21" id="KW-1185">Reference proteome</keyword>